<dbReference type="GO" id="GO:0008745">
    <property type="term" value="F:N-acetylmuramoyl-L-alanine amidase activity"/>
    <property type="evidence" value="ECO:0007669"/>
    <property type="project" value="UniProtKB-EC"/>
</dbReference>
<reference evidence="6 7" key="1">
    <citation type="submission" date="2013-05" db="EMBL/GenBank/DDBJ databases">
        <title>Draft genome sequence of Rubidibacter lacunae KORDI 51-2.</title>
        <authorList>
            <person name="Choi D.H."/>
            <person name="Noh J.H."/>
            <person name="Kwon K.-K."/>
            <person name="Lee J.-H."/>
            <person name="Ryu J.-Y."/>
        </authorList>
    </citation>
    <scope>NUCLEOTIDE SEQUENCE [LARGE SCALE GENOMIC DNA]</scope>
    <source>
        <strain evidence="6 7">KORDI 51-2</strain>
    </source>
</reference>
<organism evidence="6 7">
    <name type="scientific">Rubidibacter lacunae KORDI 51-2</name>
    <dbReference type="NCBI Taxonomy" id="582515"/>
    <lineage>
        <taxon>Bacteria</taxon>
        <taxon>Bacillati</taxon>
        <taxon>Cyanobacteriota</taxon>
        <taxon>Cyanophyceae</taxon>
        <taxon>Oscillatoriophycideae</taxon>
        <taxon>Chroococcales</taxon>
        <taxon>Aphanothecaceae</taxon>
        <taxon>Rubidibacter</taxon>
    </lineage>
</organism>
<dbReference type="GO" id="GO:0009253">
    <property type="term" value="P:peptidoglycan catabolic process"/>
    <property type="evidence" value="ECO:0007669"/>
    <property type="project" value="InterPro"/>
</dbReference>
<dbReference type="GO" id="GO:0030288">
    <property type="term" value="C:outer membrane-bounded periplasmic space"/>
    <property type="evidence" value="ECO:0007669"/>
    <property type="project" value="TreeGrafter"/>
</dbReference>
<dbReference type="SUPFAM" id="SSF53187">
    <property type="entry name" value="Zn-dependent exopeptidases"/>
    <property type="match status" value="1"/>
</dbReference>
<evidence type="ECO:0000259" key="4">
    <source>
        <dbReference type="SMART" id="SM00287"/>
    </source>
</evidence>
<dbReference type="RefSeq" id="WP_022609095.1">
    <property type="nucleotide sequence ID" value="NZ_ASSJ01000081.1"/>
</dbReference>
<keyword evidence="7" id="KW-1185">Reference proteome</keyword>
<dbReference type="InterPro" id="IPR002508">
    <property type="entry name" value="MurNAc-LAA_cat"/>
</dbReference>
<dbReference type="InParanoid" id="U5DHV5"/>
<dbReference type="Gene3D" id="2.30.30.40">
    <property type="entry name" value="SH3 Domains"/>
    <property type="match status" value="1"/>
</dbReference>
<evidence type="ECO:0000259" key="5">
    <source>
        <dbReference type="SMART" id="SM00646"/>
    </source>
</evidence>
<dbReference type="EC" id="3.5.1.28" evidence="6"/>
<keyword evidence="1 6" id="KW-0378">Hydrolase</keyword>
<dbReference type="PANTHER" id="PTHR30404:SF0">
    <property type="entry name" value="N-ACETYLMURAMOYL-L-ALANINE AMIDASE AMIC"/>
    <property type="match status" value="1"/>
</dbReference>
<feature type="domain" description="SH3b" evidence="4">
    <location>
        <begin position="231"/>
        <end position="289"/>
    </location>
</feature>
<dbReference type="Pfam" id="PF01520">
    <property type="entry name" value="Amidase_3"/>
    <property type="match status" value="1"/>
</dbReference>
<evidence type="ECO:0000313" key="7">
    <source>
        <dbReference type="Proteomes" id="UP000016960"/>
    </source>
</evidence>
<dbReference type="eggNOG" id="COG0860">
    <property type="taxonomic scope" value="Bacteria"/>
</dbReference>
<protein>
    <submittedName>
        <fullName evidence="6">N-acetylmuramoyl-L-alanine amidase</fullName>
        <ecNumber evidence="6">3.5.1.28</ecNumber>
    </submittedName>
</protein>
<gene>
    <name evidence="6" type="ORF">KR51_00034810</name>
</gene>
<evidence type="ECO:0000256" key="2">
    <source>
        <dbReference type="ARBA" id="ARBA00023316"/>
    </source>
</evidence>
<feature type="signal peptide" evidence="3">
    <location>
        <begin position="1"/>
        <end position="24"/>
    </location>
</feature>
<dbReference type="SMART" id="SM00287">
    <property type="entry name" value="SH3b"/>
    <property type="match status" value="1"/>
</dbReference>
<dbReference type="PANTHER" id="PTHR30404">
    <property type="entry name" value="N-ACETYLMURAMOYL-L-ALANINE AMIDASE"/>
    <property type="match status" value="1"/>
</dbReference>
<name>U5DHV5_9CHRO</name>
<keyword evidence="3" id="KW-0732">Signal</keyword>
<dbReference type="FunCoup" id="U5DHV5">
    <property type="interactions" value="3"/>
</dbReference>
<dbReference type="InterPro" id="IPR050695">
    <property type="entry name" value="N-acetylmuramoyl_amidase_3"/>
</dbReference>
<dbReference type="InterPro" id="IPR003646">
    <property type="entry name" value="SH3-like_bac-type"/>
</dbReference>
<sequence>MLHSPARTALALLGCLAGSTTVTAVVQAESVLHLTYPPLQHQTTAERIFLIGTAPPSGTVMVNGRAIARSAAGHFAPSFPLQLGDNTFVLDYNGRDEQRVVVTRVPIAPPLPDGAAFLPDSLVPARTITRLPGETICLEATAAPDAIVRAHLSGLDIALSPQPPAVRLSSNAAVLTATNRPQPIAYQIFASCIRAIAAGPLGIPEFYLELDGEQIARSGPGSIEILEPSALTVVEVTAAAGVARSGPSTTYSRLTPLPRGTRATVTGAEGDWLRLDYGGWIRASETQPLESVVPPQAIVRGLSARQVPGATEVTIPLSLPVPIAIQQDDDTLTLTLFNTVAQTDTIRFDADPLVRRLDWEQRDPTTVQYRFQLRSAQQWGYTARYDGTQLVLQLRHPPQRQSRSLTGVVVLLDPGHGGDELGTRGPTGYPEKAMNLDVSMLLAQALRERGATVYLTRTDDSAVSLGDRAAAIAEQQPTVALSIHYNALPDDGDAIETAGIGAFWYHPQAHDLAAFLHDYLTETLDRPSYGVFWNNLALTRPHAAPTVLLELGFAINPEEFEWIIDPPSQQALARAIADGLVRWFDRVAPQPTEPKR</sequence>
<dbReference type="EMBL" id="ASSJ01000081">
    <property type="protein sequence ID" value="ERN40189.1"/>
    <property type="molecule type" value="Genomic_DNA"/>
</dbReference>
<dbReference type="OrthoDB" id="9772024at2"/>
<accession>U5DHV5</accession>
<dbReference type="STRING" id="582515.KR51_00034810"/>
<proteinExistence type="predicted"/>
<feature type="chain" id="PRO_5004658902" evidence="3">
    <location>
        <begin position="25"/>
        <end position="596"/>
    </location>
</feature>
<comment type="caution">
    <text evidence="6">The sequence shown here is derived from an EMBL/GenBank/DDBJ whole genome shotgun (WGS) entry which is preliminary data.</text>
</comment>
<dbReference type="AlphaFoldDB" id="U5DHV5"/>
<evidence type="ECO:0000256" key="1">
    <source>
        <dbReference type="ARBA" id="ARBA00022801"/>
    </source>
</evidence>
<dbReference type="Gene3D" id="3.40.630.40">
    <property type="entry name" value="Zn-dependent exopeptidases"/>
    <property type="match status" value="1"/>
</dbReference>
<evidence type="ECO:0000256" key="3">
    <source>
        <dbReference type="SAM" id="SignalP"/>
    </source>
</evidence>
<feature type="domain" description="MurNAc-LAA" evidence="5">
    <location>
        <begin position="469"/>
        <end position="581"/>
    </location>
</feature>
<dbReference type="PATRIC" id="fig|582515.4.peg.3907"/>
<keyword evidence="2" id="KW-0961">Cell wall biogenesis/degradation</keyword>
<dbReference type="Proteomes" id="UP000016960">
    <property type="component" value="Unassembled WGS sequence"/>
</dbReference>
<evidence type="ECO:0000313" key="6">
    <source>
        <dbReference type="EMBL" id="ERN40189.1"/>
    </source>
</evidence>
<dbReference type="SMART" id="SM00646">
    <property type="entry name" value="Ami_3"/>
    <property type="match status" value="1"/>
</dbReference>
<dbReference type="CDD" id="cd02696">
    <property type="entry name" value="MurNAc-LAA"/>
    <property type="match status" value="1"/>
</dbReference>
<dbReference type="GO" id="GO:0071555">
    <property type="term" value="P:cell wall organization"/>
    <property type="evidence" value="ECO:0007669"/>
    <property type="project" value="UniProtKB-KW"/>
</dbReference>